<dbReference type="AlphaFoldDB" id="A0A6B8RME0"/>
<dbReference type="Pfam" id="PF17881">
    <property type="entry name" value="TseB"/>
    <property type="match status" value="1"/>
</dbReference>
<gene>
    <name evidence="2" type="ORF">EHS13_19075</name>
</gene>
<dbReference type="Gene3D" id="3.10.450.40">
    <property type="match status" value="2"/>
</dbReference>
<evidence type="ECO:0000313" key="3">
    <source>
        <dbReference type="Proteomes" id="UP000426246"/>
    </source>
</evidence>
<dbReference type="EMBL" id="CP034235">
    <property type="protein sequence ID" value="QGQ96832.1"/>
    <property type="molecule type" value="Genomic_DNA"/>
</dbReference>
<dbReference type="SUPFAM" id="SSF54403">
    <property type="entry name" value="Cystatin/monellin"/>
    <property type="match status" value="2"/>
</dbReference>
<name>A0A6B8RME0_9BACL</name>
<organism evidence="2 3">
    <name type="scientific">Paenibacillus psychroresistens</name>
    <dbReference type="NCBI Taxonomy" id="1778678"/>
    <lineage>
        <taxon>Bacteria</taxon>
        <taxon>Bacillati</taxon>
        <taxon>Bacillota</taxon>
        <taxon>Bacilli</taxon>
        <taxon>Bacillales</taxon>
        <taxon>Paenibacillaceae</taxon>
        <taxon>Paenibacillus</taxon>
    </lineage>
</organism>
<dbReference type="OrthoDB" id="2678417at2"/>
<evidence type="ECO:0000313" key="2">
    <source>
        <dbReference type="EMBL" id="QGQ96832.1"/>
    </source>
</evidence>
<sequence>MWNKKIIVMGVIVVFALLLFGLAQFFQTIQAGAWSEESEAVDTAYKKTIMAKATKVDTFINDQTFKIVYGEDAVGQKLIVWISDEEIHTEYVSEGLKDKDLLAQFAQKEPTAKLMRVMPGKFKDKFVWELYYKKPGESGRQTYYYDYIDFKDGFLLDTYNLGDKQMM</sequence>
<accession>A0A6B8RME0</accession>
<reference evidence="3" key="1">
    <citation type="submission" date="2018-11" db="EMBL/GenBank/DDBJ databases">
        <title>Complete genome sequence of Paenibacillus sp. ML311-T8.</title>
        <authorList>
            <person name="Nam Y.-D."/>
            <person name="Kang J."/>
            <person name="Chung W.-H."/>
            <person name="Park Y.S."/>
        </authorList>
    </citation>
    <scope>NUCLEOTIDE SEQUENCE [LARGE SCALE GENOMIC DNA]</scope>
    <source>
        <strain evidence="3">ML311-T8</strain>
    </source>
</reference>
<evidence type="ECO:0000259" key="1">
    <source>
        <dbReference type="Pfam" id="PF17881"/>
    </source>
</evidence>
<dbReference type="InterPro" id="IPR046350">
    <property type="entry name" value="Cystatin_sf"/>
</dbReference>
<protein>
    <recommendedName>
        <fullName evidence="1">Cell wall elongation regulator TseB-like domain-containing protein</fullName>
    </recommendedName>
</protein>
<dbReference type="Proteomes" id="UP000426246">
    <property type="component" value="Chromosome"/>
</dbReference>
<feature type="domain" description="Cell wall elongation regulator TseB-like" evidence="1">
    <location>
        <begin position="39"/>
        <end position="83"/>
    </location>
</feature>
<proteinExistence type="predicted"/>
<dbReference type="KEGG" id="ppsc:EHS13_19075"/>
<dbReference type="InterPro" id="IPR041401">
    <property type="entry name" value="TseB-like_dom"/>
</dbReference>
<keyword evidence="3" id="KW-1185">Reference proteome</keyword>
<dbReference type="RefSeq" id="WP_155701911.1">
    <property type="nucleotide sequence ID" value="NZ_CP034235.1"/>
</dbReference>